<evidence type="ECO:0000313" key="3">
    <source>
        <dbReference type="Proteomes" id="UP001500728"/>
    </source>
</evidence>
<keyword evidence="1" id="KW-1133">Transmembrane helix</keyword>
<feature type="transmembrane region" description="Helical" evidence="1">
    <location>
        <begin position="57"/>
        <end position="73"/>
    </location>
</feature>
<dbReference type="EMBL" id="BAAAUW010000007">
    <property type="protein sequence ID" value="GAA3257502.1"/>
    <property type="molecule type" value="Genomic_DNA"/>
</dbReference>
<feature type="transmembrane region" description="Helical" evidence="1">
    <location>
        <begin position="108"/>
        <end position="127"/>
    </location>
</feature>
<dbReference type="Proteomes" id="UP001500728">
    <property type="component" value="Unassembled WGS sequence"/>
</dbReference>
<reference evidence="3" key="1">
    <citation type="journal article" date="2019" name="Int. J. Syst. Evol. Microbiol.">
        <title>The Global Catalogue of Microorganisms (GCM) 10K type strain sequencing project: providing services to taxonomists for standard genome sequencing and annotation.</title>
        <authorList>
            <consortium name="The Broad Institute Genomics Platform"/>
            <consortium name="The Broad Institute Genome Sequencing Center for Infectious Disease"/>
            <person name="Wu L."/>
            <person name="Ma J."/>
        </authorList>
    </citation>
    <scope>NUCLEOTIDE SEQUENCE [LARGE SCALE GENOMIC DNA]</scope>
    <source>
        <strain evidence="3">JCM 9381</strain>
    </source>
</reference>
<feature type="transmembrane region" description="Helical" evidence="1">
    <location>
        <begin position="85"/>
        <end position="102"/>
    </location>
</feature>
<organism evidence="2 3">
    <name type="scientific">Streptomyces labedae</name>
    <dbReference type="NCBI Taxonomy" id="285569"/>
    <lineage>
        <taxon>Bacteria</taxon>
        <taxon>Bacillati</taxon>
        <taxon>Actinomycetota</taxon>
        <taxon>Actinomycetes</taxon>
        <taxon>Kitasatosporales</taxon>
        <taxon>Streptomycetaceae</taxon>
        <taxon>Streptomyces</taxon>
    </lineage>
</organism>
<evidence type="ECO:0000313" key="2">
    <source>
        <dbReference type="EMBL" id="GAA3257502.1"/>
    </source>
</evidence>
<feature type="transmembrane region" description="Helical" evidence="1">
    <location>
        <begin position="16"/>
        <end position="37"/>
    </location>
</feature>
<keyword evidence="1" id="KW-0812">Transmembrane</keyword>
<accession>A0ABP6QWH3</accession>
<keyword evidence="3" id="KW-1185">Reference proteome</keyword>
<sequence>MTEPRQTSAEDRKVPLLYYCVAGGKAVFVLAVFRVLAGPFTEDIFGEELLPMPTWEWVVFSVTPLIILWLARRPVDWEALSGERMFFKIALTFYLLYALAFSLFQGEWILWVGVAAGLSGLSGIYYLNHRESSDAD</sequence>
<gene>
    <name evidence="2" type="ORF">GCM10010469_21520</name>
</gene>
<keyword evidence="1" id="KW-0472">Membrane</keyword>
<name>A0ABP6QWH3_9ACTN</name>
<comment type="caution">
    <text evidence="2">The sequence shown here is derived from an EMBL/GenBank/DDBJ whole genome shotgun (WGS) entry which is preliminary data.</text>
</comment>
<protein>
    <submittedName>
        <fullName evidence="2">Uncharacterized protein</fullName>
    </submittedName>
</protein>
<evidence type="ECO:0000256" key="1">
    <source>
        <dbReference type="SAM" id="Phobius"/>
    </source>
</evidence>
<proteinExistence type="predicted"/>